<dbReference type="Proteomes" id="UP000299102">
    <property type="component" value="Unassembled WGS sequence"/>
</dbReference>
<dbReference type="AlphaFoldDB" id="A0A4C2AAF8"/>
<dbReference type="EMBL" id="BGZK01002751">
    <property type="protein sequence ID" value="GBP96194.1"/>
    <property type="molecule type" value="Genomic_DNA"/>
</dbReference>
<comment type="caution">
    <text evidence="2">The sequence shown here is derived from an EMBL/GenBank/DDBJ whole genome shotgun (WGS) entry which is preliminary data.</text>
</comment>
<gene>
    <name evidence="2" type="ORF">EVAR_98120_1</name>
</gene>
<protein>
    <submittedName>
        <fullName evidence="2">Uncharacterized protein</fullName>
    </submittedName>
</protein>
<keyword evidence="3" id="KW-1185">Reference proteome</keyword>
<evidence type="ECO:0000256" key="1">
    <source>
        <dbReference type="SAM" id="MobiDB-lite"/>
    </source>
</evidence>
<reference evidence="2 3" key="1">
    <citation type="journal article" date="2019" name="Commun. Biol.">
        <title>The bagworm genome reveals a unique fibroin gene that provides high tensile strength.</title>
        <authorList>
            <person name="Kono N."/>
            <person name="Nakamura H."/>
            <person name="Ohtoshi R."/>
            <person name="Tomita M."/>
            <person name="Numata K."/>
            <person name="Arakawa K."/>
        </authorList>
    </citation>
    <scope>NUCLEOTIDE SEQUENCE [LARGE SCALE GENOMIC DNA]</scope>
</reference>
<name>A0A4C2AAF8_EUMVA</name>
<sequence length="124" mass="13581">MRNESEGCAGHTAGALWWRAPTGLITLFGRNTTATETLAGNVTIGCRKGAHADPRQRLTSRIINYTRLFRGTGGTRPRAHRPDPGLARRRASPARHAGVECGRRQSNVHIDVTEAMGSRLERII</sequence>
<evidence type="ECO:0000313" key="2">
    <source>
        <dbReference type="EMBL" id="GBP96194.1"/>
    </source>
</evidence>
<evidence type="ECO:0000313" key="3">
    <source>
        <dbReference type="Proteomes" id="UP000299102"/>
    </source>
</evidence>
<proteinExistence type="predicted"/>
<organism evidence="2 3">
    <name type="scientific">Eumeta variegata</name>
    <name type="common">Bagworm moth</name>
    <name type="synonym">Eumeta japonica</name>
    <dbReference type="NCBI Taxonomy" id="151549"/>
    <lineage>
        <taxon>Eukaryota</taxon>
        <taxon>Metazoa</taxon>
        <taxon>Ecdysozoa</taxon>
        <taxon>Arthropoda</taxon>
        <taxon>Hexapoda</taxon>
        <taxon>Insecta</taxon>
        <taxon>Pterygota</taxon>
        <taxon>Neoptera</taxon>
        <taxon>Endopterygota</taxon>
        <taxon>Lepidoptera</taxon>
        <taxon>Glossata</taxon>
        <taxon>Ditrysia</taxon>
        <taxon>Tineoidea</taxon>
        <taxon>Psychidae</taxon>
        <taxon>Oiketicinae</taxon>
        <taxon>Eumeta</taxon>
    </lineage>
</organism>
<accession>A0A4C2AAF8</accession>
<feature type="region of interest" description="Disordered" evidence="1">
    <location>
        <begin position="70"/>
        <end position="97"/>
    </location>
</feature>